<gene>
    <name evidence="1" type="ORF">METZ01_LOCUS259685</name>
</gene>
<organism evidence="1">
    <name type="scientific">marine metagenome</name>
    <dbReference type="NCBI Taxonomy" id="408172"/>
    <lineage>
        <taxon>unclassified sequences</taxon>
        <taxon>metagenomes</taxon>
        <taxon>ecological metagenomes</taxon>
    </lineage>
</organism>
<accession>A0A382J7M5</accession>
<dbReference type="AlphaFoldDB" id="A0A382J7M5"/>
<sequence>MGVKSPVKIYLGTEKAANSTISNVVFRQHLEI</sequence>
<evidence type="ECO:0000313" key="1">
    <source>
        <dbReference type="EMBL" id="SVC06831.1"/>
    </source>
</evidence>
<reference evidence="1" key="1">
    <citation type="submission" date="2018-05" db="EMBL/GenBank/DDBJ databases">
        <authorList>
            <person name="Lanie J.A."/>
            <person name="Ng W.-L."/>
            <person name="Kazmierczak K.M."/>
            <person name="Andrzejewski T.M."/>
            <person name="Davidsen T.M."/>
            <person name="Wayne K.J."/>
            <person name="Tettelin H."/>
            <person name="Glass J.I."/>
            <person name="Rusch D."/>
            <person name="Podicherti R."/>
            <person name="Tsui H.-C.T."/>
            <person name="Winkler M.E."/>
        </authorList>
    </citation>
    <scope>NUCLEOTIDE SEQUENCE</scope>
</reference>
<proteinExistence type="predicted"/>
<dbReference type="EMBL" id="UINC01071712">
    <property type="protein sequence ID" value="SVC06831.1"/>
    <property type="molecule type" value="Genomic_DNA"/>
</dbReference>
<feature type="non-terminal residue" evidence="1">
    <location>
        <position position="32"/>
    </location>
</feature>
<protein>
    <submittedName>
        <fullName evidence="1">Uncharacterized protein</fullName>
    </submittedName>
</protein>
<name>A0A382J7M5_9ZZZZ</name>